<proteinExistence type="predicted"/>
<evidence type="ECO:0000313" key="7">
    <source>
        <dbReference type="EMBL" id="MDU0241266.1"/>
    </source>
</evidence>
<feature type="domain" description="Glycosyltransferase subfamily 4-like N-terminal" evidence="2">
    <location>
        <begin position="15"/>
        <end position="172"/>
    </location>
</feature>
<dbReference type="InterPro" id="IPR001296">
    <property type="entry name" value="Glyco_trans_1"/>
</dbReference>
<dbReference type="EMBL" id="CYZI01000022">
    <property type="protein sequence ID" value="CUO90154.1"/>
    <property type="molecule type" value="Genomic_DNA"/>
</dbReference>
<evidence type="ECO:0000313" key="5">
    <source>
        <dbReference type="EMBL" id="KAB6694262.1"/>
    </source>
</evidence>
<accession>A0A174IS35</accession>
<protein>
    <submittedName>
        <fullName evidence="3">Glycosyl transferase family protein</fullName>
        <ecNumber evidence="3">2.4.1.250</ecNumber>
    </submittedName>
    <submittedName>
        <fullName evidence="4">Glycosyltransferase</fullName>
        <ecNumber evidence="7">2.4.-.-</ecNumber>
    </submittedName>
</protein>
<organism evidence="3 9">
    <name type="scientific">Phocaeicola vulgatus</name>
    <name type="common">Bacteroides vulgatus</name>
    <dbReference type="NCBI Taxonomy" id="821"/>
    <lineage>
        <taxon>Bacteria</taxon>
        <taxon>Pseudomonadati</taxon>
        <taxon>Bacteroidota</taxon>
        <taxon>Bacteroidia</taxon>
        <taxon>Bacteroidales</taxon>
        <taxon>Bacteroidaceae</taxon>
        <taxon>Phocaeicola</taxon>
    </lineage>
</organism>
<dbReference type="AlphaFoldDB" id="A0A174IS35"/>
<dbReference type="Proteomes" id="UP000095333">
    <property type="component" value="Unassembled WGS sequence"/>
</dbReference>
<evidence type="ECO:0000313" key="8">
    <source>
        <dbReference type="EMBL" id="RHH82618.1"/>
    </source>
</evidence>
<evidence type="ECO:0000313" key="3">
    <source>
        <dbReference type="EMBL" id="CUO90154.1"/>
    </source>
</evidence>
<keyword evidence="3" id="KW-0808">Transferase</keyword>
<name>A0A174IS35_PHOVU</name>
<dbReference type="Proteomes" id="UP001181239">
    <property type="component" value="Unassembled WGS sequence"/>
</dbReference>
<reference evidence="7" key="4">
    <citation type="submission" date="2023-10" db="EMBL/GenBank/DDBJ databases">
        <title>Genome of Potential pathogenic bacteria in Crohn's disease.</title>
        <authorList>
            <person name="Rodriguez-Palacios A."/>
        </authorList>
    </citation>
    <scope>NUCLEOTIDE SEQUENCE</scope>
    <source>
        <strain evidence="7">CavFT-hAR11</strain>
    </source>
</reference>
<dbReference type="GO" id="GO:0102710">
    <property type="term" value="F:D-inositol-3-phosphate glycosyltransferase activity"/>
    <property type="evidence" value="ECO:0007669"/>
    <property type="project" value="UniProtKB-EC"/>
</dbReference>
<dbReference type="PANTHER" id="PTHR12526:SF630">
    <property type="entry name" value="GLYCOSYLTRANSFERASE"/>
    <property type="match status" value="1"/>
</dbReference>
<dbReference type="PANTHER" id="PTHR12526">
    <property type="entry name" value="GLYCOSYLTRANSFERASE"/>
    <property type="match status" value="1"/>
</dbReference>
<dbReference type="EMBL" id="JAWDET010000006">
    <property type="protein sequence ID" value="MDU0241266.1"/>
    <property type="molecule type" value="Genomic_DNA"/>
</dbReference>
<feature type="domain" description="Glycosyl transferase family 1" evidence="1">
    <location>
        <begin position="183"/>
        <end position="341"/>
    </location>
</feature>
<dbReference type="Proteomes" id="UP000283713">
    <property type="component" value="Unassembled WGS sequence"/>
</dbReference>
<dbReference type="EMBL" id="WCZV01000008">
    <property type="protein sequence ID" value="KAB6700585.1"/>
    <property type="molecule type" value="Genomic_DNA"/>
</dbReference>
<evidence type="ECO:0000313" key="9">
    <source>
        <dbReference type="Proteomes" id="UP000095333"/>
    </source>
</evidence>
<dbReference type="EMBL" id="WCZY01000008">
    <property type="protein sequence ID" value="KAB6694262.1"/>
    <property type="molecule type" value="Genomic_DNA"/>
</dbReference>
<sequence length="365" mass="41965">MKILHYIPSIGKSGGGVSAYLQLLSHELGKLVELHIVTHHTHDEITLEHCSVHYIEGNIKHFMRMKHEYCTLLNELKPDLIHVNGCWMLQCSWTIFWAKTKGYPVLLSPHGMLEPWNIKKNYWAKKLPALLLYQKRAIKLANFLVATADTEKKNLIKLGYNKNIAIIPNGIVIDGIAMKKSWEERKQILFLALYRRNKGIDLLMQAIFHMKNDLKDWKVIIAGIESDYTIKDLKRMAEEKGISNIITVTGGLFGDDKWNTYRESDVFVLPTLNENFGIVIAESLLCGTPVITTQGAPWPKIPEYGCGWWIHRSVDEIITAIKEFIQTPIERRQEMGHNGRKLIEENFSSQKVAQDMVELYKKVCL</sequence>
<reference evidence="8 10" key="2">
    <citation type="submission" date="2018-08" db="EMBL/GenBank/DDBJ databases">
        <title>A genome reference for cultivated species of the human gut microbiota.</title>
        <authorList>
            <person name="Zou Y."/>
            <person name="Xue W."/>
            <person name="Luo G."/>
        </authorList>
    </citation>
    <scope>NUCLEOTIDE SEQUENCE [LARGE SCALE GENOMIC DNA]</scope>
    <source>
        <strain evidence="8 10">AM16-6</strain>
    </source>
</reference>
<dbReference type="EC" id="2.4.-.-" evidence="7"/>
<evidence type="ECO:0000313" key="4">
    <source>
        <dbReference type="EMBL" id="KAB6659311.1"/>
    </source>
</evidence>
<dbReference type="EMBL" id="WDAG01000011">
    <property type="protein sequence ID" value="KAB6659311.1"/>
    <property type="molecule type" value="Genomic_DNA"/>
</dbReference>
<gene>
    <name evidence="3" type="primary">mshA_3</name>
    <name evidence="8" type="ORF">DW193_01175</name>
    <name evidence="3" type="ORF">ERS852457_03025</name>
    <name evidence="6" type="ORF">GAY17_08480</name>
    <name evidence="4" type="ORF">GAZ76_11070</name>
    <name evidence="5" type="ORF">GAZ92_07930</name>
    <name evidence="7" type="ORF">RVH43_11730</name>
</gene>
<reference evidence="11 12" key="3">
    <citation type="journal article" date="2019" name="Nat. Med.">
        <title>A library of human gut bacterial isolates paired with longitudinal multiomics data enables mechanistic microbiome research.</title>
        <authorList>
            <person name="Poyet M."/>
            <person name="Groussin M."/>
            <person name="Gibbons S.M."/>
            <person name="Avila-Pacheco J."/>
            <person name="Jiang X."/>
            <person name="Kearney S.M."/>
            <person name="Perrotta A.R."/>
            <person name="Berdy B."/>
            <person name="Zhao S."/>
            <person name="Lieberman T.D."/>
            <person name="Swanson P.K."/>
            <person name="Smith M."/>
            <person name="Roesemann S."/>
            <person name="Alexander J.E."/>
            <person name="Rich S.A."/>
            <person name="Livny J."/>
            <person name="Vlamakis H."/>
            <person name="Clish C."/>
            <person name="Bullock K."/>
            <person name="Deik A."/>
            <person name="Scott J."/>
            <person name="Pierce K.A."/>
            <person name="Xavier R.J."/>
            <person name="Alm E.J."/>
        </authorList>
    </citation>
    <scope>NUCLEOTIDE SEQUENCE [LARGE SCALE GENOMIC DNA]</scope>
    <source>
        <strain evidence="6 11">BIOML-A82</strain>
        <strain evidence="5 12">BIOML-A85</strain>
        <strain evidence="4 13">BIOML-A93</strain>
    </source>
</reference>
<dbReference type="SUPFAM" id="SSF53756">
    <property type="entry name" value="UDP-Glycosyltransferase/glycogen phosphorylase"/>
    <property type="match status" value="1"/>
</dbReference>
<dbReference type="Pfam" id="PF13439">
    <property type="entry name" value="Glyco_transf_4"/>
    <property type="match status" value="1"/>
</dbReference>
<evidence type="ECO:0000313" key="13">
    <source>
        <dbReference type="Proteomes" id="UP000470952"/>
    </source>
</evidence>
<dbReference type="Gene3D" id="3.40.50.2000">
    <property type="entry name" value="Glycogen Phosphorylase B"/>
    <property type="match status" value="2"/>
</dbReference>
<evidence type="ECO:0000259" key="2">
    <source>
        <dbReference type="Pfam" id="PF13439"/>
    </source>
</evidence>
<dbReference type="EMBL" id="QRKA01000002">
    <property type="protein sequence ID" value="RHH82618.1"/>
    <property type="molecule type" value="Genomic_DNA"/>
</dbReference>
<evidence type="ECO:0000313" key="11">
    <source>
        <dbReference type="Proteomes" id="UP000437380"/>
    </source>
</evidence>
<evidence type="ECO:0000313" key="10">
    <source>
        <dbReference type="Proteomes" id="UP000283713"/>
    </source>
</evidence>
<evidence type="ECO:0000313" key="12">
    <source>
        <dbReference type="Proteomes" id="UP000470777"/>
    </source>
</evidence>
<reference evidence="3 9" key="1">
    <citation type="submission" date="2015-09" db="EMBL/GenBank/DDBJ databases">
        <authorList>
            <consortium name="Pathogen Informatics"/>
        </authorList>
    </citation>
    <scope>NUCLEOTIDE SEQUENCE [LARGE SCALE GENOMIC DNA]</scope>
    <source>
        <strain evidence="3 9">2789STDY5834842</strain>
    </source>
</reference>
<dbReference type="EC" id="2.4.1.250" evidence="3"/>
<dbReference type="Proteomes" id="UP000470777">
    <property type="component" value="Unassembled WGS sequence"/>
</dbReference>
<keyword evidence="3" id="KW-0328">Glycosyltransferase</keyword>
<dbReference type="Pfam" id="PF00534">
    <property type="entry name" value="Glycos_transf_1"/>
    <property type="match status" value="1"/>
</dbReference>
<evidence type="ECO:0000313" key="6">
    <source>
        <dbReference type="EMBL" id="KAB6700585.1"/>
    </source>
</evidence>
<dbReference type="Proteomes" id="UP000470952">
    <property type="component" value="Unassembled WGS sequence"/>
</dbReference>
<dbReference type="InterPro" id="IPR028098">
    <property type="entry name" value="Glyco_trans_4-like_N"/>
</dbReference>
<dbReference type="Proteomes" id="UP000437380">
    <property type="component" value="Unassembled WGS sequence"/>
</dbReference>
<dbReference type="RefSeq" id="WP_008782120.1">
    <property type="nucleotide sequence ID" value="NZ_CYZI01000022.1"/>
</dbReference>
<evidence type="ECO:0000259" key="1">
    <source>
        <dbReference type="Pfam" id="PF00534"/>
    </source>
</evidence>